<comment type="caution">
    <text evidence="1">The sequence shown here is derived from an EMBL/GenBank/DDBJ whole genome shotgun (WGS) entry which is preliminary data.</text>
</comment>
<protein>
    <submittedName>
        <fullName evidence="1">Uncharacterized protein</fullName>
    </submittedName>
</protein>
<accession>E9T241</accession>
<name>E9T241_RHOHA</name>
<evidence type="ECO:0000313" key="1">
    <source>
        <dbReference type="EMBL" id="EGD23787.1"/>
    </source>
</evidence>
<dbReference type="HOGENOM" id="CLU_2976343_0_0_11"/>
<gene>
    <name evidence="1" type="ORF">HMPREF0724_12618</name>
</gene>
<keyword evidence="2" id="KW-1185">Reference proteome</keyword>
<reference evidence="1" key="1">
    <citation type="submission" date="2011-01" db="EMBL/GenBank/DDBJ databases">
        <authorList>
            <person name="Muzny D."/>
            <person name="Qin X."/>
            <person name="Buhay C."/>
            <person name="Dugan-Rocha S."/>
            <person name="Ding Y."/>
            <person name="Chen G."/>
            <person name="Hawes A."/>
            <person name="Holder M."/>
            <person name="Jhangiani S."/>
            <person name="Johnson A."/>
            <person name="Khan Z."/>
            <person name="Li Z."/>
            <person name="Liu W."/>
            <person name="Liu X."/>
            <person name="Perez L."/>
            <person name="Shen H."/>
            <person name="Wang Q."/>
            <person name="Watt J."/>
            <person name="Xi L."/>
            <person name="Xin Y."/>
            <person name="Zhou J."/>
            <person name="Deng J."/>
            <person name="Jiang H."/>
            <person name="Liu Y."/>
            <person name="Qu J."/>
            <person name="Song X.-Z."/>
            <person name="Zhang L."/>
            <person name="Villasana D."/>
            <person name="Johnson A."/>
            <person name="Liu J."/>
            <person name="Liyanage D."/>
            <person name="Lorensuhewa L."/>
            <person name="Robinson T."/>
            <person name="Song A."/>
            <person name="Song B.-B."/>
            <person name="Dinh H."/>
            <person name="Thornton R."/>
            <person name="Coyle M."/>
            <person name="Francisco L."/>
            <person name="Jackson L."/>
            <person name="Javaid M."/>
            <person name="Korchina V."/>
            <person name="Kovar C."/>
            <person name="Mata R."/>
            <person name="Mathew T."/>
            <person name="Ngo R."/>
            <person name="Nguyen L."/>
            <person name="Nguyen N."/>
            <person name="Okwuonu G."/>
            <person name="Ongeri F."/>
            <person name="Pham C."/>
            <person name="Simmons D."/>
            <person name="Wilczek-Boney K."/>
            <person name="Hale W."/>
            <person name="Jakkamsetti A."/>
            <person name="Pham P."/>
            <person name="Ruth R."/>
            <person name="San Lucas F."/>
            <person name="Warren J."/>
            <person name="Zhang J."/>
            <person name="Zhao Z."/>
            <person name="Zhou C."/>
            <person name="Zhu D."/>
            <person name="Lee S."/>
            <person name="Bess C."/>
            <person name="Blankenburg K."/>
            <person name="Forbes L."/>
            <person name="Fu Q."/>
            <person name="Gubbala S."/>
            <person name="Hirani K."/>
            <person name="Jayaseelan J.C."/>
            <person name="Lara F."/>
            <person name="Munidasa M."/>
            <person name="Palculict T."/>
            <person name="Patil S."/>
            <person name="Pu L.-L."/>
            <person name="Saada N."/>
            <person name="Tang L."/>
            <person name="Weissenberger G."/>
            <person name="Zhu Y."/>
            <person name="Hemphill L."/>
            <person name="Shang Y."/>
            <person name="Youmans B."/>
            <person name="Ayvaz T."/>
            <person name="Ross M."/>
            <person name="Santibanez J."/>
            <person name="Aqrawi P."/>
            <person name="Gross S."/>
            <person name="Joshi V."/>
            <person name="Fowler G."/>
            <person name="Nazareth L."/>
            <person name="Reid J."/>
            <person name="Worley K."/>
            <person name="Petrosino J."/>
            <person name="Highlander S."/>
            <person name="Gibbs R."/>
        </authorList>
    </citation>
    <scope>NUCLEOTIDE SEQUENCE [LARGE SCALE GENOMIC DNA]</scope>
    <source>
        <strain evidence="1">ATCC 33707</strain>
    </source>
</reference>
<sequence length="58" mass="6309">MRSRGSAALIAADRRLGPADLSLLCNAEPTGVDDHPVARRRHRMPPLSFRGHLSMCTA</sequence>
<proteinExistence type="predicted"/>
<dbReference type="AlphaFoldDB" id="E9T241"/>
<organism evidence="1 2">
    <name type="scientific">Prescottella equi ATCC 33707</name>
    <dbReference type="NCBI Taxonomy" id="525370"/>
    <lineage>
        <taxon>Bacteria</taxon>
        <taxon>Bacillati</taxon>
        <taxon>Actinomycetota</taxon>
        <taxon>Actinomycetes</taxon>
        <taxon>Mycobacteriales</taxon>
        <taxon>Nocardiaceae</taxon>
        <taxon>Prescottella</taxon>
    </lineage>
</organism>
<dbReference type="Proteomes" id="UP000004245">
    <property type="component" value="Unassembled WGS sequence"/>
</dbReference>
<evidence type="ECO:0000313" key="2">
    <source>
        <dbReference type="Proteomes" id="UP000004245"/>
    </source>
</evidence>
<dbReference type="EMBL" id="ADNW02000011">
    <property type="protein sequence ID" value="EGD23787.1"/>
    <property type="molecule type" value="Genomic_DNA"/>
</dbReference>